<proteinExistence type="predicted"/>
<dbReference type="InterPro" id="IPR029058">
    <property type="entry name" value="AB_hydrolase_fold"/>
</dbReference>
<dbReference type="Proteomes" id="UP001595912">
    <property type="component" value="Unassembled WGS sequence"/>
</dbReference>
<feature type="region of interest" description="Disordered" evidence="1">
    <location>
        <begin position="1"/>
        <end position="34"/>
    </location>
</feature>
<evidence type="ECO:0000256" key="1">
    <source>
        <dbReference type="SAM" id="MobiDB-lite"/>
    </source>
</evidence>
<reference evidence="4" key="1">
    <citation type="journal article" date="2019" name="Int. J. Syst. Evol. Microbiol.">
        <title>The Global Catalogue of Microorganisms (GCM) 10K type strain sequencing project: providing services to taxonomists for standard genome sequencing and annotation.</title>
        <authorList>
            <consortium name="The Broad Institute Genomics Platform"/>
            <consortium name="The Broad Institute Genome Sequencing Center for Infectious Disease"/>
            <person name="Wu L."/>
            <person name="Ma J."/>
        </authorList>
    </citation>
    <scope>NUCLEOTIDE SEQUENCE [LARGE SCALE GENOMIC DNA]</scope>
    <source>
        <strain evidence="4">CGMCC 4.7152</strain>
    </source>
</reference>
<feature type="compositionally biased region" description="Basic and acidic residues" evidence="1">
    <location>
        <begin position="1"/>
        <end position="10"/>
    </location>
</feature>
<evidence type="ECO:0000313" key="4">
    <source>
        <dbReference type="Proteomes" id="UP001595912"/>
    </source>
</evidence>
<accession>A0ABV9VL73</accession>
<feature type="compositionally biased region" description="Pro residues" evidence="1">
    <location>
        <begin position="14"/>
        <end position="26"/>
    </location>
</feature>
<keyword evidence="3" id="KW-0378">Hydrolase</keyword>
<keyword evidence="4" id="KW-1185">Reference proteome</keyword>
<dbReference type="InterPro" id="IPR000073">
    <property type="entry name" value="AB_hydrolase_1"/>
</dbReference>
<feature type="region of interest" description="Disordered" evidence="1">
    <location>
        <begin position="107"/>
        <end position="168"/>
    </location>
</feature>
<dbReference type="Gene3D" id="3.40.50.1820">
    <property type="entry name" value="alpha/beta hydrolase"/>
    <property type="match status" value="1"/>
</dbReference>
<dbReference type="Pfam" id="PF12697">
    <property type="entry name" value="Abhydrolase_6"/>
    <property type="match status" value="1"/>
</dbReference>
<comment type="caution">
    <text evidence="3">The sequence shown here is derived from an EMBL/GenBank/DDBJ whole genome shotgun (WGS) entry which is preliminary data.</text>
</comment>
<organism evidence="3 4">
    <name type="scientific">Dactylosporangium cerinum</name>
    <dbReference type="NCBI Taxonomy" id="1434730"/>
    <lineage>
        <taxon>Bacteria</taxon>
        <taxon>Bacillati</taxon>
        <taxon>Actinomycetota</taxon>
        <taxon>Actinomycetes</taxon>
        <taxon>Micromonosporales</taxon>
        <taxon>Micromonosporaceae</taxon>
        <taxon>Dactylosporangium</taxon>
    </lineage>
</organism>
<feature type="compositionally biased region" description="Basic residues" evidence="1">
    <location>
        <begin position="152"/>
        <end position="168"/>
    </location>
</feature>
<sequence length="168" mass="18197">MRQQHDRECAATRPRPPPAPPAPPIIPDHRCHPQPRKTVGQVVEHYTTIIGKLDKKPIVIGHSFGGLLAQIIAGQGLAAATVAIDSAPFRAVLPLPISALRAASPALGTPQTGIAPSRSPSSSSTTRSPTRSTRWRQRSCMRRSSCPPPAHRSSRRQPRTSTRGPRRR</sequence>
<protein>
    <submittedName>
        <fullName evidence="3">Alpha/beta hydrolase</fullName>
    </submittedName>
</protein>
<gene>
    <name evidence="3" type="ORF">ACFPIJ_04675</name>
</gene>
<name>A0ABV9VL73_9ACTN</name>
<dbReference type="SUPFAM" id="SSF53474">
    <property type="entry name" value="alpha/beta-Hydrolases"/>
    <property type="match status" value="1"/>
</dbReference>
<feature type="compositionally biased region" description="Low complexity" evidence="1">
    <location>
        <begin position="116"/>
        <end position="132"/>
    </location>
</feature>
<feature type="domain" description="AB hydrolase-1" evidence="2">
    <location>
        <begin position="25"/>
        <end position="123"/>
    </location>
</feature>
<dbReference type="EMBL" id="JBHSIU010000007">
    <property type="protein sequence ID" value="MFC4997117.1"/>
    <property type="molecule type" value="Genomic_DNA"/>
</dbReference>
<dbReference type="GO" id="GO:0016787">
    <property type="term" value="F:hydrolase activity"/>
    <property type="evidence" value="ECO:0007669"/>
    <property type="project" value="UniProtKB-KW"/>
</dbReference>
<evidence type="ECO:0000313" key="3">
    <source>
        <dbReference type="EMBL" id="MFC4997117.1"/>
    </source>
</evidence>
<dbReference type="RefSeq" id="WP_380113349.1">
    <property type="nucleotide sequence ID" value="NZ_JBHSIU010000007.1"/>
</dbReference>
<evidence type="ECO:0000259" key="2">
    <source>
        <dbReference type="Pfam" id="PF12697"/>
    </source>
</evidence>